<dbReference type="Gene3D" id="3.10.50.40">
    <property type="match status" value="1"/>
</dbReference>
<dbReference type="eggNOG" id="KOG2017">
    <property type="taxonomic scope" value="Eukaryota"/>
</dbReference>
<dbReference type="Proteomes" id="UP000008141">
    <property type="component" value="Unassembled WGS sequence"/>
</dbReference>
<dbReference type="InParanoid" id="E1ZL27"/>
<gene>
    <name evidence="5" type="ORF">CHLNCDRAFT_58544</name>
</gene>
<dbReference type="SMART" id="SM00450">
    <property type="entry name" value="RHOD"/>
    <property type="match status" value="1"/>
</dbReference>
<feature type="domain" description="PpiC" evidence="3">
    <location>
        <begin position="61"/>
        <end position="152"/>
    </location>
</feature>
<name>E1ZL27_CHLVA</name>
<dbReference type="EC" id="5.2.1.8" evidence="2"/>
<dbReference type="GeneID" id="17352853"/>
<dbReference type="InterPro" id="IPR046357">
    <property type="entry name" value="PPIase_dom_sf"/>
</dbReference>
<dbReference type="EMBL" id="GL433851">
    <property type="protein sequence ID" value="EFN53584.1"/>
    <property type="molecule type" value="Genomic_DNA"/>
</dbReference>
<dbReference type="PROSITE" id="PS50206">
    <property type="entry name" value="RHODANESE_3"/>
    <property type="match status" value="1"/>
</dbReference>
<dbReference type="Pfam" id="PF00581">
    <property type="entry name" value="Rhodanese"/>
    <property type="match status" value="1"/>
</dbReference>
<dbReference type="PANTHER" id="PTHR43629:SF2">
    <property type="entry name" value="RHODANESE-LIKE_PPIC DOMAIN-CONTAINING PROTEIN 12, CHLOROPLASTIC"/>
    <property type="match status" value="1"/>
</dbReference>
<dbReference type="Pfam" id="PF00639">
    <property type="entry name" value="Rotamase"/>
    <property type="match status" value="1"/>
</dbReference>
<keyword evidence="1 2" id="KW-0697">Rotamase</keyword>
<dbReference type="InterPro" id="IPR001763">
    <property type="entry name" value="Rhodanese-like_dom"/>
</dbReference>
<dbReference type="Gene3D" id="3.40.250.10">
    <property type="entry name" value="Rhodanese-like domain"/>
    <property type="match status" value="1"/>
</dbReference>
<sequence>MPTRCSATQPQQLQHTQQRAQAARSSPAMLRQLAGRAATAAAAGGGARRSLHRSSLVCLAAKQVEVSHILLSPDKKGLLPQLRQQIQAGEASLAALAAEHSQCPSRSNGGSLGWIAKGQTVAEFEEAAFGCAPGALAMCETRFGVHLLTVTAERQAAEVRHMSVQELAESLAARSAGANEDVQYVDVREEREEELARLPHFQLLPLSRFESWSAQIGSLLDKEKETVCLCHHGVRSMQMSQWLLQQGFTNVRNVTGGIAAYAAIDPSVPEY</sequence>
<keyword evidence="6" id="KW-1185">Reference proteome</keyword>
<dbReference type="GO" id="GO:0003755">
    <property type="term" value="F:peptidyl-prolyl cis-trans isomerase activity"/>
    <property type="evidence" value="ECO:0007669"/>
    <property type="project" value="UniProtKB-UniRule"/>
</dbReference>
<dbReference type="InterPro" id="IPR052204">
    <property type="entry name" value="PpiC/parvulin_rotamase"/>
</dbReference>
<dbReference type="InterPro" id="IPR036873">
    <property type="entry name" value="Rhodanese-like_dom_sf"/>
</dbReference>
<comment type="catalytic activity">
    <reaction evidence="2">
        <text>[protein]-peptidylproline (omega=180) = [protein]-peptidylproline (omega=0)</text>
        <dbReference type="Rhea" id="RHEA:16237"/>
        <dbReference type="Rhea" id="RHEA-COMP:10747"/>
        <dbReference type="Rhea" id="RHEA-COMP:10748"/>
        <dbReference type="ChEBI" id="CHEBI:83833"/>
        <dbReference type="ChEBI" id="CHEBI:83834"/>
        <dbReference type="EC" id="5.2.1.8"/>
    </reaction>
</comment>
<dbReference type="OrthoDB" id="509028at2759"/>
<dbReference type="SUPFAM" id="SSF52821">
    <property type="entry name" value="Rhodanese/Cell cycle control phosphatase"/>
    <property type="match status" value="1"/>
</dbReference>
<evidence type="ECO:0000313" key="5">
    <source>
        <dbReference type="EMBL" id="EFN53584.1"/>
    </source>
</evidence>
<dbReference type="FunCoup" id="E1ZL27">
    <property type="interactions" value="696"/>
</dbReference>
<proteinExistence type="predicted"/>
<evidence type="ECO:0000256" key="2">
    <source>
        <dbReference type="RuleBase" id="RU363014"/>
    </source>
</evidence>
<evidence type="ECO:0000256" key="1">
    <source>
        <dbReference type="PROSITE-ProRule" id="PRU00278"/>
    </source>
</evidence>
<keyword evidence="1 2" id="KW-0413">Isomerase</keyword>
<protein>
    <recommendedName>
        <fullName evidence="2">Peptidyl-prolyl cis-trans isomerase</fullName>
        <ecNumber evidence="2">5.2.1.8</ecNumber>
    </recommendedName>
</protein>
<reference evidence="5 6" key="1">
    <citation type="journal article" date="2010" name="Plant Cell">
        <title>The Chlorella variabilis NC64A genome reveals adaptation to photosymbiosis, coevolution with viruses, and cryptic sex.</title>
        <authorList>
            <person name="Blanc G."/>
            <person name="Duncan G."/>
            <person name="Agarkova I."/>
            <person name="Borodovsky M."/>
            <person name="Gurnon J."/>
            <person name="Kuo A."/>
            <person name="Lindquist E."/>
            <person name="Lucas S."/>
            <person name="Pangilinan J."/>
            <person name="Polle J."/>
            <person name="Salamov A."/>
            <person name="Terry A."/>
            <person name="Yamada T."/>
            <person name="Dunigan D.D."/>
            <person name="Grigoriev I.V."/>
            <person name="Claverie J.M."/>
            <person name="Van Etten J.L."/>
        </authorList>
    </citation>
    <scope>NUCLEOTIDE SEQUENCE [LARGE SCALE GENOMIC DNA]</scope>
    <source>
        <strain evidence="5 6">NC64A</strain>
    </source>
</reference>
<dbReference type="RefSeq" id="XP_005845686.1">
    <property type="nucleotide sequence ID" value="XM_005845624.1"/>
</dbReference>
<dbReference type="OMA" id="MQDPSFF"/>
<evidence type="ECO:0000259" key="3">
    <source>
        <dbReference type="PROSITE" id="PS50198"/>
    </source>
</evidence>
<dbReference type="STRING" id="554065.E1ZL27"/>
<dbReference type="KEGG" id="cvr:CHLNCDRAFT_58544"/>
<dbReference type="InterPro" id="IPR000297">
    <property type="entry name" value="PPIase_PpiC"/>
</dbReference>
<accession>E1ZL27</accession>
<dbReference type="PANTHER" id="PTHR43629">
    <property type="entry name" value="PEPTIDYL-PROLYL CIS-TRANS ISOMERASE"/>
    <property type="match status" value="1"/>
</dbReference>
<organism evidence="6">
    <name type="scientific">Chlorella variabilis</name>
    <name type="common">Green alga</name>
    <dbReference type="NCBI Taxonomy" id="554065"/>
    <lineage>
        <taxon>Eukaryota</taxon>
        <taxon>Viridiplantae</taxon>
        <taxon>Chlorophyta</taxon>
        <taxon>core chlorophytes</taxon>
        <taxon>Trebouxiophyceae</taxon>
        <taxon>Chlorellales</taxon>
        <taxon>Chlorellaceae</taxon>
        <taxon>Chlorella clade</taxon>
        <taxon>Chlorella</taxon>
    </lineage>
</organism>
<feature type="domain" description="Rhodanese" evidence="4">
    <location>
        <begin position="178"/>
        <end position="269"/>
    </location>
</feature>
<evidence type="ECO:0000259" key="4">
    <source>
        <dbReference type="PROSITE" id="PS50206"/>
    </source>
</evidence>
<dbReference type="PROSITE" id="PS50198">
    <property type="entry name" value="PPIC_PPIASE_2"/>
    <property type="match status" value="1"/>
</dbReference>
<dbReference type="AlphaFoldDB" id="E1ZL27"/>
<evidence type="ECO:0000313" key="6">
    <source>
        <dbReference type="Proteomes" id="UP000008141"/>
    </source>
</evidence>
<dbReference type="SUPFAM" id="SSF54534">
    <property type="entry name" value="FKBP-like"/>
    <property type="match status" value="1"/>
</dbReference>